<dbReference type="KEGG" id="ngr:NAEGRDRAFT_70404"/>
<keyword evidence="10" id="KW-0278">Fertilization</keyword>
<keyword evidence="3" id="KW-1003">Cell membrane</keyword>
<protein>
    <submittedName>
        <fullName evidence="14">Predicted protein</fullName>
    </submittedName>
</protein>
<keyword evidence="6 12" id="KW-1133">Transmembrane helix</keyword>
<dbReference type="GO" id="GO:0007338">
    <property type="term" value="P:single fertilization"/>
    <property type="evidence" value="ECO:0007669"/>
    <property type="project" value="UniProtKB-KW"/>
</dbReference>
<accession>D2VN83</accession>
<keyword evidence="9" id="KW-1015">Disulfide bond</keyword>
<evidence type="ECO:0000256" key="7">
    <source>
        <dbReference type="ARBA" id="ARBA00023121"/>
    </source>
</evidence>
<feature type="transmembrane region" description="Helical" evidence="12">
    <location>
        <begin position="480"/>
        <end position="501"/>
    </location>
</feature>
<dbReference type="Proteomes" id="UP000006671">
    <property type="component" value="Unassembled WGS sequence"/>
</dbReference>
<gene>
    <name evidence="14" type="ORF">NAEGRDRAFT_70404</name>
</gene>
<dbReference type="EMBL" id="GG738884">
    <property type="protein sequence ID" value="EFC41606.1"/>
    <property type="molecule type" value="Genomic_DNA"/>
</dbReference>
<evidence type="ECO:0000313" key="14">
    <source>
        <dbReference type="EMBL" id="EFC41606.1"/>
    </source>
</evidence>
<dbReference type="OrthoDB" id="272303at2759"/>
<dbReference type="InterPro" id="IPR040326">
    <property type="entry name" value="HAP2/GCS1"/>
</dbReference>
<comment type="similarity">
    <text evidence="2">Belongs to the HAP2/GCS1 family.</text>
</comment>
<dbReference type="RefSeq" id="XP_002674350.1">
    <property type="nucleotide sequence ID" value="XM_002674304.1"/>
</dbReference>
<evidence type="ECO:0000256" key="9">
    <source>
        <dbReference type="ARBA" id="ARBA00023157"/>
    </source>
</evidence>
<dbReference type="Pfam" id="PF10699">
    <property type="entry name" value="HAP2-GCS1"/>
    <property type="match status" value="1"/>
</dbReference>
<evidence type="ECO:0000256" key="5">
    <source>
        <dbReference type="ARBA" id="ARBA00022729"/>
    </source>
</evidence>
<keyword evidence="4 12" id="KW-0812">Transmembrane</keyword>
<dbReference type="AlphaFoldDB" id="D2VN83"/>
<feature type="compositionally biased region" description="Basic residues" evidence="11">
    <location>
        <begin position="541"/>
        <end position="552"/>
    </location>
</feature>
<proteinExistence type="inferred from homology"/>
<feature type="compositionally biased region" description="Basic and acidic residues" evidence="11">
    <location>
        <begin position="553"/>
        <end position="562"/>
    </location>
</feature>
<sequence length="615" mass="68512">MLVELSDTVNEKGEKVNLRPIKIVIQKSAPKAVYPLLYVKTFNGKPTESIIYKDDILVPTCDDSSKSAAPTCGWVKDSQGNKIPDSQGFCCSCSVGQMFGDSSASNRGALNCGFMQMKSSAHCLRLGEVYWDAYEIEGYVMSFEISVFIGETGFDDIGKVTVSPSSKLAQLPKGGRVELEGDFSAYKSVPLYESKYLFIPSSPKTSPIVVNGQANWMFIDKSMVTLSGSECDKIGVSYAQFRNQPNACSRPALTCLANQIEDLRLADVELMKSGLKSGKYIVSNFGSFAVNKTNTGNVLEKYLDEDTNSQINLYINGENVKFLITKSAAEISEAYVKTFTSLSKEGEMLVSVKNKGANGCSYVVTVTECSDNILTIVQQTVFVDASNKKELTFQVRSEQKLATTNQCKVTLLFSDGEKIQDITVTFDSKDYAYENAMESSGEQTGKVETEGDHSLGQCKCNSPFDVVCIVLNSSSCTSYIIGWVASIVGIIATPVIFVFLWRCGLFGLMFKTCKCCACCCSFLPTSIMNCLIGPYKKKSKKSKKSKKKKRHHSSSDSEDEKKSKKKKKKSKKNKKRRKKRRQQRRDDFEMDYYNDRYSKRRSHKDIEHDPIARYK</sequence>
<dbReference type="GO" id="GO:0008289">
    <property type="term" value="F:lipid binding"/>
    <property type="evidence" value="ECO:0007669"/>
    <property type="project" value="UniProtKB-KW"/>
</dbReference>
<dbReference type="InParanoid" id="D2VN83"/>
<reference evidence="14 15" key="1">
    <citation type="journal article" date="2010" name="Cell">
        <title>The genome of Naegleria gruberi illuminates early eukaryotic versatility.</title>
        <authorList>
            <person name="Fritz-Laylin L.K."/>
            <person name="Prochnik S.E."/>
            <person name="Ginger M.L."/>
            <person name="Dacks J.B."/>
            <person name="Carpenter M.L."/>
            <person name="Field M.C."/>
            <person name="Kuo A."/>
            <person name="Paredez A."/>
            <person name="Chapman J."/>
            <person name="Pham J."/>
            <person name="Shu S."/>
            <person name="Neupane R."/>
            <person name="Cipriano M."/>
            <person name="Mancuso J."/>
            <person name="Tu H."/>
            <person name="Salamov A."/>
            <person name="Lindquist E."/>
            <person name="Shapiro H."/>
            <person name="Lucas S."/>
            <person name="Grigoriev I.V."/>
            <person name="Cande W.Z."/>
            <person name="Fulton C."/>
            <person name="Rokhsar D.S."/>
            <person name="Dawson S.C."/>
        </authorList>
    </citation>
    <scope>NUCLEOTIDE SEQUENCE [LARGE SCALE GENOMIC DNA]</scope>
    <source>
        <strain evidence="14 15">NEG-M</strain>
    </source>
</reference>
<evidence type="ECO:0000256" key="11">
    <source>
        <dbReference type="SAM" id="MobiDB-lite"/>
    </source>
</evidence>
<dbReference type="InterPro" id="IPR018928">
    <property type="entry name" value="HAP2/GCS1_dom"/>
</dbReference>
<evidence type="ECO:0000256" key="2">
    <source>
        <dbReference type="ARBA" id="ARBA00010929"/>
    </source>
</evidence>
<keyword evidence="7" id="KW-0446">Lipid-binding</keyword>
<evidence type="ECO:0000256" key="1">
    <source>
        <dbReference type="ARBA" id="ARBA00004251"/>
    </source>
</evidence>
<feature type="domain" description="Generative cell specific-1/HAP2" evidence="13">
    <location>
        <begin position="11"/>
        <end position="473"/>
    </location>
</feature>
<keyword evidence="8 12" id="KW-0472">Membrane</keyword>
<evidence type="ECO:0000256" key="12">
    <source>
        <dbReference type="SAM" id="Phobius"/>
    </source>
</evidence>
<feature type="region of interest" description="Disordered" evidence="11">
    <location>
        <begin position="541"/>
        <end position="593"/>
    </location>
</feature>
<organism evidence="15">
    <name type="scientific">Naegleria gruberi</name>
    <name type="common">Amoeba</name>
    <dbReference type="NCBI Taxonomy" id="5762"/>
    <lineage>
        <taxon>Eukaryota</taxon>
        <taxon>Discoba</taxon>
        <taxon>Heterolobosea</taxon>
        <taxon>Tetramitia</taxon>
        <taxon>Eutetramitia</taxon>
        <taxon>Vahlkampfiidae</taxon>
        <taxon>Naegleria</taxon>
    </lineage>
</organism>
<keyword evidence="5" id="KW-0732">Signal</keyword>
<dbReference type="GO" id="GO:0005886">
    <property type="term" value="C:plasma membrane"/>
    <property type="evidence" value="ECO:0007669"/>
    <property type="project" value="UniProtKB-SubCell"/>
</dbReference>
<evidence type="ECO:0000256" key="8">
    <source>
        <dbReference type="ARBA" id="ARBA00023136"/>
    </source>
</evidence>
<dbReference type="eggNOG" id="ENOG502QREH">
    <property type="taxonomic scope" value="Eukaryota"/>
</dbReference>
<feature type="compositionally biased region" description="Basic residues" evidence="11">
    <location>
        <begin position="563"/>
        <end position="583"/>
    </location>
</feature>
<evidence type="ECO:0000259" key="13">
    <source>
        <dbReference type="Pfam" id="PF10699"/>
    </source>
</evidence>
<dbReference type="VEuPathDB" id="AmoebaDB:NAEGRDRAFT_70404"/>
<evidence type="ECO:0000256" key="10">
    <source>
        <dbReference type="ARBA" id="ARBA00023279"/>
    </source>
</evidence>
<dbReference type="PANTHER" id="PTHR31764">
    <property type="entry name" value="PROTEIN HAPLESS 2"/>
    <property type="match status" value="1"/>
</dbReference>
<dbReference type="GeneID" id="8851444"/>
<evidence type="ECO:0000256" key="3">
    <source>
        <dbReference type="ARBA" id="ARBA00022475"/>
    </source>
</evidence>
<keyword evidence="15" id="KW-1185">Reference proteome</keyword>
<name>D2VN83_NAEGR</name>
<dbReference type="PANTHER" id="PTHR31764:SF0">
    <property type="entry name" value="GENERATIVE CELL SPECIFIC-1_HAP2 DOMAIN-CONTAINING PROTEIN"/>
    <property type="match status" value="1"/>
</dbReference>
<dbReference type="STRING" id="5762.D2VN83"/>
<evidence type="ECO:0000256" key="6">
    <source>
        <dbReference type="ARBA" id="ARBA00022989"/>
    </source>
</evidence>
<comment type="subcellular location">
    <subcellularLocation>
        <location evidence="1">Cell membrane</location>
        <topology evidence="1">Single-pass type I membrane protein</topology>
    </subcellularLocation>
</comment>
<evidence type="ECO:0000256" key="4">
    <source>
        <dbReference type="ARBA" id="ARBA00022692"/>
    </source>
</evidence>
<evidence type="ECO:0000313" key="15">
    <source>
        <dbReference type="Proteomes" id="UP000006671"/>
    </source>
</evidence>
<dbReference type="OMA" id="YRYPLFY"/>